<feature type="compositionally biased region" description="Low complexity" evidence="3">
    <location>
        <begin position="315"/>
        <end position="326"/>
    </location>
</feature>
<feature type="domain" description="RRM" evidence="4">
    <location>
        <begin position="46"/>
        <end position="127"/>
    </location>
</feature>
<dbReference type="CDD" id="cd12446">
    <property type="entry name" value="RRM_RBM25"/>
    <property type="match status" value="1"/>
</dbReference>
<dbReference type="Proteomes" id="UP001141327">
    <property type="component" value="Unassembled WGS sequence"/>
</dbReference>
<dbReference type="InterPro" id="IPR035979">
    <property type="entry name" value="RBD_domain_sf"/>
</dbReference>
<keyword evidence="1" id="KW-0507">mRNA processing</keyword>
<dbReference type="SUPFAM" id="SSF101233">
    <property type="entry name" value="PWI domain"/>
    <property type="match status" value="1"/>
</dbReference>
<sequence>MQFPGGPPPYGAPQGFMPPGFMPPMGYPGMPPMAPPPKPRDPNQSTTVYVGGLGTTDDDYVRRLLEQCGSIIRWKRTVDPNTDKVKGFGFCEFDDAEGVLRALRILNNFKLTSEQDEKGIMINMDDKTKAYLQTYQKQKYEELNEALLSKVLSENVTPEEQAEDEQVLTRLKDMREVQKTRGNVLEIKETELIGAQIAGTLVDKEKATLVCSEISAFRKRTLERDMELKEKLHERELEKERQLAAQKQDRERDYERRERQRLERIEQQFGGRIPEVAPAPRKDRSPPPPVRPRDEELEASLRQVRREQAAEASREAAPAAARKPVVPLSPLTSPEHANPASISNIPAATLAQPAPSLAPVPAPIPPPVPAPAPVPVPVPAAVPTMGPEEGEFQEEDFAHQYGSFSSAPEPAKKEKAPPAQAAMRVPMTQVFGIEDDDATALGGAGGSDSDARRKRPIIPIDYDEDNVKPTGAPRAGTPPQVAGMARPTATIEAVDELHGKSKDAVFATSIRWDLVAKNDLVNTKLRGWIAKKIKEFLGEEDLELINFICERLNAQTSPQSLLEQIAQVLDEEAEPFVLKLWQLLLVLVRRLEKA</sequence>
<dbReference type="InterPro" id="IPR000504">
    <property type="entry name" value="RRM_dom"/>
</dbReference>
<feature type="compositionally biased region" description="Basic and acidic residues" evidence="3">
    <location>
        <begin position="304"/>
        <end position="314"/>
    </location>
</feature>
<dbReference type="PANTHER" id="PTHR18806">
    <property type="entry name" value="RBM25 PROTEIN"/>
    <property type="match status" value="1"/>
</dbReference>
<feature type="domain" description="PWI" evidence="5">
    <location>
        <begin position="503"/>
        <end position="594"/>
    </location>
</feature>
<dbReference type="Pfam" id="PF00076">
    <property type="entry name" value="RRM_1"/>
    <property type="match status" value="1"/>
</dbReference>
<evidence type="ECO:0000256" key="1">
    <source>
        <dbReference type="ARBA" id="ARBA00022664"/>
    </source>
</evidence>
<dbReference type="SUPFAM" id="SSF54928">
    <property type="entry name" value="RNA-binding domain, RBD"/>
    <property type="match status" value="1"/>
</dbReference>
<dbReference type="InterPro" id="IPR034268">
    <property type="entry name" value="RBM25_RRM"/>
</dbReference>
<evidence type="ECO:0000256" key="3">
    <source>
        <dbReference type="SAM" id="MobiDB-lite"/>
    </source>
</evidence>
<keyword evidence="2" id="KW-0694">RNA-binding</keyword>
<dbReference type="InterPro" id="IPR012677">
    <property type="entry name" value="Nucleotide-bd_a/b_plait_sf"/>
</dbReference>
<protein>
    <submittedName>
        <fullName evidence="6">RNA-binding protein 25</fullName>
    </submittedName>
</protein>
<keyword evidence="7" id="KW-1185">Reference proteome</keyword>
<reference evidence="6" key="1">
    <citation type="journal article" date="2022" name="bioRxiv">
        <title>Genomics of Preaxostyla Flagellates Illuminates Evolutionary Transitions and the Path Towards Mitochondrial Loss.</title>
        <authorList>
            <person name="Novak L.V.F."/>
            <person name="Treitli S.C."/>
            <person name="Pyrih J."/>
            <person name="Halakuc P."/>
            <person name="Pipaliya S.V."/>
            <person name="Vacek V."/>
            <person name="Brzon O."/>
            <person name="Soukal P."/>
            <person name="Eme L."/>
            <person name="Dacks J.B."/>
            <person name="Karnkowska A."/>
            <person name="Elias M."/>
            <person name="Hampl V."/>
        </authorList>
    </citation>
    <scope>NUCLEOTIDE SEQUENCE</scope>
    <source>
        <strain evidence="6">RCP-MX</strain>
    </source>
</reference>
<dbReference type="Gene3D" id="3.30.70.330">
    <property type="match status" value="1"/>
</dbReference>
<comment type="caution">
    <text evidence="6">The sequence shown here is derived from an EMBL/GenBank/DDBJ whole genome shotgun (WGS) entry which is preliminary data.</text>
</comment>
<feature type="region of interest" description="Disordered" evidence="3">
    <location>
        <begin position="239"/>
        <end position="258"/>
    </location>
</feature>
<dbReference type="InterPro" id="IPR036483">
    <property type="entry name" value="PWI_dom_sf"/>
</dbReference>
<evidence type="ECO:0000313" key="7">
    <source>
        <dbReference type="Proteomes" id="UP001141327"/>
    </source>
</evidence>
<dbReference type="Gene3D" id="1.20.1390.10">
    <property type="entry name" value="PWI domain"/>
    <property type="match status" value="1"/>
</dbReference>
<proteinExistence type="predicted"/>
<dbReference type="EMBL" id="JAPMOS010000188">
    <property type="protein sequence ID" value="KAJ4454067.1"/>
    <property type="molecule type" value="Genomic_DNA"/>
</dbReference>
<evidence type="ECO:0000313" key="6">
    <source>
        <dbReference type="EMBL" id="KAJ4454067.1"/>
    </source>
</evidence>
<evidence type="ECO:0000259" key="5">
    <source>
        <dbReference type="PROSITE" id="PS51025"/>
    </source>
</evidence>
<dbReference type="PANTHER" id="PTHR18806:SF4">
    <property type="entry name" value="RNA-BINDING PROTEIN 25"/>
    <property type="match status" value="1"/>
</dbReference>
<dbReference type="PROSITE" id="PS50102">
    <property type="entry name" value="RRM"/>
    <property type="match status" value="1"/>
</dbReference>
<accession>A0ABQ8U8Z2</accession>
<feature type="region of interest" description="Disordered" evidence="3">
    <location>
        <begin position="462"/>
        <end position="485"/>
    </location>
</feature>
<dbReference type="PROSITE" id="PS51025">
    <property type="entry name" value="PWI"/>
    <property type="match status" value="1"/>
</dbReference>
<evidence type="ECO:0000256" key="2">
    <source>
        <dbReference type="PROSITE-ProRule" id="PRU00176"/>
    </source>
</evidence>
<dbReference type="InterPro" id="IPR002483">
    <property type="entry name" value="PWI_dom"/>
</dbReference>
<dbReference type="Pfam" id="PF01480">
    <property type="entry name" value="PWI"/>
    <property type="match status" value="1"/>
</dbReference>
<dbReference type="SMART" id="SM00360">
    <property type="entry name" value="RRM"/>
    <property type="match status" value="1"/>
</dbReference>
<feature type="region of interest" description="Disordered" evidence="3">
    <location>
        <begin position="264"/>
        <end position="340"/>
    </location>
</feature>
<gene>
    <name evidence="6" type="ORF">PAPYR_11312</name>
</gene>
<name>A0ABQ8U8Z2_9EUKA</name>
<dbReference type="SMART" id="SM00311">
    <property type="entry name" value="PWI"/>
    <property type="match status" value="1"/>
</dbReference>
<feature type="region of interest" description="Disordered" evidence="3">
    <location>
        <begin position="402"/>
        <end position="422"/>
    </location>
</feature>
<organism evidence="6 7">
    <name type="scientific">Paratrimastix pyriformis</name>
    <dbReference type="NCBI Taxonomy" id="342808"/>
    <lineage>
        <taxon>Eukaryota</taxon>
        <taxon>Metamonada</taxon>
        <taxon>Preaxostyla</taxon>
        <taxon>Paratrimastigidae</taxon>
        <taxon>Paratrimastix</taxon>
    </lineage>
</organism>
<evidence type="ECO:0000259" key="4">
    <source>
        <dbReference type="PROSITE" id="PS50102"/>
    </source>
</evidence>
<dbReference type="InterPro" id="IPR052768">
    <property type="entry name" value="RBM25"/>
</dbReference>